<accession>A0A9N8KZY2</accession>
<evidence type="ECO:0000256" key="1">
    <source>
        <dbReference type="SAM" id="MobiDB-lite"/>
    </source>
</evidence>
<dbReference type="OrthoDB" id="10656077at2759"/>
<feature type="region of interest" description="Disordered" evidence="1">
    <location>
        <begin position="104"/>
        <end position="130"/>
    </location>
</feature>
<keyword evidence="3" id="KW-1185">Reference proteome</keyword>
<sequence>MSVCLAGERLLVRRRGRRAVVVHRGHRVLDDVDDGGVELVLLAAEQEVREAGGAARAGALQQRLDLAAAARLHHAGLGAALAQQEALLEVRGVCLGGDERGDGGQAGLVRQRQRPLQPPQHARAHRTRDALAGRRGAAVRKLRAHRAVVLPWDGCPGRRSAVLVGVALRQGLERAVVGEAAAAGAVVARAVRVVAASLARCRWLRVVVNVLHDLLDVGLADALEEEGDHVALALDVHRPAAAQLVAARRQDVIHLLRHLNVVQQPGRVHARGDVDRVAPDVVLRLAGADHAGHHWPNVDANSDPETVE</sequence>
<dbReference type="EMBL" id="LR824004">
    <property type="protein sequence ID" value="CAD0193792.1"/>
    <property type="molecule type" value="Genomic_DNA"/>
</dbReference>
<organism evidence="2 3">
    <name type="scientific">Chrysodeixis includens</name>
    <name type="common">Soybean looper</name>
    <name type="synonym">Pseudoplusia includens</name>
    <dbReference type="NCBI Taxonomy" id="689277"/>
    <lineage>
        <taxon>Eukaryota</taxon>
        <taxon>Metazoa</taxon>
        <taxon>Ecdysozoa</taxon>
        <taxon>Arthropoda</taxon>
        <taxon>Hexapoda</taxon>
        <taxon>Insecta</taxon>
        <taxon>Pterygota</taxon>
        <taxon>Neoptera</taxon>
        <taxon>Endopterygota</taxon>
        <taxon>Lepidoptera</taxon>
        <taxon>Glossata</taxon>
        <taxon>Ditrysia</taxon>
        <taxon>Noctuoidea</taxon>
        <taxon>Noctuidae</taxon>
        <taxon>Plusiinae</taxon>
        <taxon>Chrysodeixis</taxon>
    </lineage>
</organism>
<name>A0A9N8KZY2_CHRIL</name>
<proteinExistence type="predicted"/>
<evidence type="ECO:0000313" key="3">
    <source>
        <dbReference type="Proteomes" id="UP001154114"/>
    </source>
</evidence>
<gene>
    <name evidence="2" type="ORF">CINC_LOCUS89</name>
</gene>
<dbReference type="AlphaFoldDB" id="A0A9N8KZY2"/>
<dbReference type="Proteomes" id="UP001154114">
    <property type="component" value="Chromosome 1"/>
</dbReference>
<protein>
    <submittedName>
        <fullName evidence="2">Uncharacterized protein</fullName>
    </submittedName>
</protein>
<reference evidence="2" key="1">
    <citation type="submission" date="2021-12" db="EMBL/GenBank/DDBJ databases">
        <authorList>
            <person name="King R."/>
        </authorList>
    </citation>
    <scope>NUCLEOTIDE SEQUENCE</scope>
</reference>
<evidence type="ECO:0000313" key="2">
    <source>
        <dbReference type="EMBL" id="CAD0193792.1"/>
    </source>
</evidence>